<evidence type="ECO:0000313" key="3">
    <source>
        <dbReference type="EMBL" id="OGF78627.1"/>
    </source>
</evidence>
<accession>A0A1F5WSM9</accession>
<dbReference type="EMBL" id="MFHI01000024">
    <property type="protein sequence ID" value="OGF78627.1"/>
    <property type="molecule type" value="Genomic_DNA"/>
</dbReference>
<protein>
    <recommendedName>
        <fullName evidence="2">PNPLA domain-containing protein</fullName>
    </recommendedName>
</protein>
<reference evidence="3 4" key="1">
    <citation type="journal article" date="2016" name="Nat. Commun.">
        <title>Thousands of microbial genomes shed light on interconnected biogeochemical processes in an aquifer system.</title>
        <authorList>
            <person name="Anantharaman K."/>
            <person name="Brown C.T."/>
            <person name="Hug L.A."/>
            <person name="Sharon I."/>
            <person name="Castelle C.J."/>
            <person name="Probst A.J."/>
            <person name="Thomas B.C."/>
            <person name="Singh A."/>
            <person name="Wilkins M.J."/>
            <person name="Karaoz U."/>
            <person name="Brodie E.L."/>
            <person name="Williams K.H."/>
            <person name="Hubbard S.S."/>
            <person name="Banfield J.F."/>
        </authorList>
    </citation>
    <scope>NUCLEOTIDE SEQUENCE [LARGE SCALE GENOMIC DNA]</scope>
</reference>
<dbReference type="InterPro" id="IPR002641">
    <property type="entry name" value="PNPLA_dom"/>
</dbReference>
<evidence type="ECO:0000313" key="4">
    <source>
        <dbReference type="Proteomes" id="UP000178425"/>
    </source>
</evidence>
<sequence length="374" mass="42495">MPHPDYGRVGFVLGSGGLAECLPQSVQVSRFLKAGIMPDYILGESGGSFVSLDLEKAFAILKNYFYSPWTIYDLNPEIEAVIDKVLRGIPKSPFHQHASWRELWRDFETQYHNIKQILSLVFRIMHSIPALPGDIKPSPQDFSPLWQELTKELRDSGLARAKNIFDPAPLAKTLSKILDFKKNMEQDASLHILVCSGVEEHIFSTGKVLPAEYLSRMRVPLHEITSEEQLLAAVMASSAVRPYFPPVNINGTYYWDVGGANPFPVQYAIDAGCDTIFAFIKNYWNFESNLDANIAESFIEEGDKKTRKIFIDTHEKIFSRQSENIRNYIILPQTLHPDLELLWVSPEAIEYTLKVETEATDKLLKDNLNIDVKD</sequence>
<dbReference type="Pfam" id="PF01734">
    <property type="entry name" value="Patatin"/>
    <property type="match status" value="1"/>
</dbReference>
<comment type="caution">
    <text evidence="3">The sequence shown here is derived from an EMBL/GenBank/DDBJ whole genome shotgun (WGS) entry which is preliminary data.</text>
</comment>
<gene>
    <name evidence="3" type="ORF">A2W54_00535</name>
</gene>
<dbReference type="Proteomes" id="UP000178425">
    <property type="component" value="Unassembled WGS sequence"/>
</dbReference>
<evidence type="ECO:0000256" key="1">
    <source>
        <dbReference type="ARBA" id="ARBA00023098"/>
    </source>
</evidence>
<dbReference type="AlphaFoldDB" id="A0A1F5WSM9"/>
<evidence type="ECO:0000259" key="2">
    <source>
        <dbReference type="Pfam" id="PF01734"/>
    </source>
</evidence>
<keyword evidence="1" id="KW-0443">Lipid metabolism</keyword>
<feature type="domain" description="PNPLA" evidence="2">
    <location>
        <begin position="30"/>
        <end position="269"/>
    </location>
</feature>
<organism evidence="3 4">
    <name type="scientific">Candidatus Giovannonibacteria bacterium RIFCSPHIGHO2_02_43_13</name>
    <dbReference type="NCBI Taxonomy" id="1798330"/>
    <lineage>
        <taxon>Bacteria</taxon>
        <taxon>Candidatus Giovannoniibacteriota</taxon>
    </lineage>
</organism>
<dbReference type="SUPFAM" id="SSF52151">
    <property type="entry name" value="FabD/lysophospholipase-like"/>
    <property type="match status" value="1"/>
</dbReference>
<dbReference type="InterPro" id="IPR016035">
    <property type="entry name" value="Acyl_Trfase/lysoPLipase"/>
</dbReference>
<proteinExistence type="predicted"/>
<dbReference type="GO" id="GO:0006629">
    <property type="term" value="P:lipid metabolic process"/>
    <property type="evidence" value="ECO:0007669"/>
    <property type="project" value="UniProtKB-KW"/>
</dbReference>
<name>A0A1F5WSM9_9BACT</name>
<dbReference type="Gene3D" id="3.40.1090.10">
    <property type="entry name" value="Cytosolic phospholipase A2 catalytic domain"/>
    <property type="match status" value="1"/>
</dbReference>